<dbReference type="EMBL" id="BART01006795">
    <property type="protein sequence ID" value="GAG69900.1"/>
    <property type="molecule type" value="Genomic_DNA"/>
</dbReference>
<feature type="non-terminal residue" evidence="1">
    <location>
        <position position="1"/>
    </location>
</feature>
<comment type="caution">
    <text evidence="1">The sequence shown here is derived from an EMBL/GenBank/DDBJ whole genome shotgun (WGS) entry which is preliminary data.</text>
</comment>
<dbReference type="Gene3D" id="3.40.50.10070">
    <property type="entry name" value="TolB, N-terminal domain"/>
    <property type="match status" value="1"/>
</dbReference>
<dbReference type="InterPro" id="IPR011990">
    <property type="entry name" value="TPR-like_helical_dom_sf"/>
</dbReference>
<evidence type="ECO:0008006" key="2">
    <source>
        <dbReference type="Google" id="ProtNLM"/>
    </source>
</evidence>
<proteinExistence type="predicted"/>
<dbReference type="Gene3D" id="1.25.40.10">
    <property type="entry name" value="Tetratricopeptide repeat domain"/>
    <property type="match status" value="1"/>
</dbReference>
<dbReference type="AlphaFoldDB" id="X0ZJS6"/>
<name>X0ZJS6_9ZZZZ</name>
<protein>
    <recommendedName>
        <fullName evidence="2">FlgO domain-containing protein</fullName>
    </recommendedName>
</protein>
<accession>X0ZJS6</accession>
<organism evidence="1">
    <name type="scientific">marine sediment metagenome</name>
    <dbReference type="NCBI Taxonomy" id="412755"/>
    <lineage>
        <taxon>unclassified sequences</taxon>
        <taxon>metagenomes</taxon>
        <taxon>ecological metagenomes</taxon>
    </lineage>
</organism>
<gene>
    <name evidence="1" type="ORF">S01H4_15507</name>
</gene>
<sequence length="258" mass="28478">EISQRDIEPNSVAVLPFDNLSGDPEQAYFVAGMQDALIAGLSRISALKVTSKTSTMKFKDTVETSPRIAAQLGVAKLIEGSIFRVGDRIRITVQLIDATLDEHIWSETFENEVSDVMLLQSEVAQAIAEQVEVTVSPMEQAQLKSAEGVNPAAYEAFLKGQFHVERFTPQDIKLAQEYYQQAVELAPDYALAYAGLAKLCAFQAQAGLIQPKKARERCLPPIVRALDLDDSLPDAQLAYAVHMTWLLYNWSEANAAFQ</sequence>
<dbReference type="SUPFAM" id="SSF48452">
    <property type="entry name" value="TPR-like"/>
    <property type="match status" value="1"/>
</dbReference>
<reference evidence="1" key="1">
    <citation type="journal article" date="2014" name="Front. Microbiol.">
        <title>High frequency of phylogenetically diverse reductive dehalogenase-homologous genes in deep subseafloor sedimentary metagenomes.</title>
        <authorList>
            <person name="Kawai M."/>
            <person name="Futagami T."/>
            <person name="Toyoda A."/>
            <person name="Takaki Y."/>
            <person name="Nishi S."/>
            <person name="Hori S."/>
            <person name="Arai W."/>
            <person name="Tsubouchi T."/>
            <person name="Morono Y."/>
            <person name="Uchiyama I."/>
            <person name="Ito T."/>
            <person name="Fujiyama A."/>
            <person name="Inagaki F."/>
            <person name="Takami H."/>
        </authorList>
    </citation>
    <scope>NUCLEOTIDE SEQUENCE</scope>
    <source>
        <strain evidence="1">Expedition CK06-06</strain>
    </source>
</reference>
<evidence type="ECO:0000313" key="1">
    <source>
        <dbReference type="EMBL" id="GAG69900.1"/>
    </source>
</evidence>